<dbReference type="PANTHER" id="PTHR46438:SF2">
    <property type="entry name" value="ALPHA_BETA-HYDROLASES SUPERFAMILY PROTEIN"/>
    <property type="match status" value="1"/>
</dbReference>
<dbReference type="EMBL" id="JACATZ010000003">
    <property type="protein sequence ID" value="NWJ48651.1"/>
    <property type="molecule type" value="Genomic_DNA"/>
</dbReference>
<dbReference type="RefSeq" id="WP_341470486.1">
    <property type="nucleotide sequence ID" value="NZ_CP128400.1"/>
</dbReference>
<dbReference type="PANTHER" id="PTHR46438">
    <property type="entry name" value="ALPHA/BETA-HYDROLASES SUPERFAMILY PROTEIN"/>
    <property type="match status" value="1"/>
</dbReference>
<evidence type="ECO:0000313" key="2">
    <source>
        <dbReference type="EMBL" id="NWJ48651.1"/>
    </source>
</evidence>
<reference evidence="2 4" key="1">
    <citation type="submission" date="2020-06" db="EMBL/GenBank/DDBJ databases">
        <title>Anoxygenic phototrophic Chloroflexota member uses a Type I reaction center.</title>
        <authorList>
            <person name="Tsuji J.M."/>
            <person name="Shaw N.A."/>
            <person name="Nagashima S."/>
            <person name="Venkiteswaran J."/>
            <person name="Schiff S.L."/>
            <person name="Hanada S."/>
            <person name="Tank M."/>
            <person name="Neufeld J.D."/>
        </authorList>
    </citation>
    <scope>NUCLEOTIDE SEQUENCE [LARGE SCALE GENOMIC DNA]</scope>
    <source>
        <strain evidence="2">L227-S17</strain>
    </source>
</reference>
<dbReference type="InterPro" id="IPR029058">
    <property type="entry name" value="AB_hydrolase_fold"/>
</dbReference>
<dbReference type="SUPFAM" id="SSF53474">
    <property type="entry name" value="alpha/beta-Hydrolases"/>
    <property type="match status" value="1"/>
</dbReference>
<accession>A0A8T7M9C3</accession>
<keyword evidence="2" id="KW-0378">Hydrolase</keyword>
<evidence type="ECO:0000259" key="1">
    <source>
        <dbReference type="Pfam" id="PF00561"/>
    </source>
</evidence>
<feature type="domain" description="AB hydrolase-1" evidence="1">
    <location>
        <begin position="238"/>
        <end position="473"/>
    </location>
</feature>
<evidence type="ECO:0000313" key="3">
    <source>
        <dbReference type="EMBL" id="WJW68581.1"/>
    </source>
</evidence>
<dbReference type="Pfam" id="PF00561">
    <property type="entry name" value="Abhydrolase_1"/>
    <property type="match status" value="1"/>
</dbReference>
<dbReference type="AlphaFoldDB" id="A0A8T7M9C3"/>
<dbReference type="EMBL" id="CP128400">
    <property type="protein sequence ID" value="WJW68581.1"/>
    <property type="molecule type" value="Genomic_DNA"/>
</dbReference>
<dbReference type="PRINTS" id="PR00111">
    <property type="entry name" value="ABHYDROLASE"/>
</dbReference>
<name>A0A8T7M9C3_9CHLR</name>
<protein>
    <submittedName>
        <fullName evidence="2">Alpha/beta hydrolase</fullName>
    </submittedName>
</protein>
<dbReference type="Gene3D" id="3.40.50.1820">
    <property type="entry name" value="alpha/beta hydrolase"/>
    <property type="match status" value="1"/>
</dbReference>
<reference evidence="3" key="2">
    <citation type="journal article" date="2024" name="Nature">
        <title>Anoxygenic phototroph of the Chloroflexota uses a type I reaction centre.</title>
        <authorList>
            <person name="Tsuji J.M."/>
            <person name="Shaw N.A."/>
            <person name="Nagashima S."/>
            <person name="Venkiteswaran J.J."/>
            <person name="Schiff S.L."/>
            <person name="Watanabe T."/>
            <person name="Fukui M."/>
            <person name="Hanada S."/>
            <person name="Tank M."/>
            <person name="Neufeld J.D."/>
        </authorList>
    </citation>
    <scope>NUCLEOTIDE SEQUENCE</scope>
    <source>
        <strain evidence="3">L227-S17</strain>
    </source>
</reference>
<organism evidence="2 4">
    <name type="scientific">Candidatus Chlorohelix allophototropha</name>
    <dbReference type="NCBI Taxonomy" id="3003348"/>
    <lineage>
        <taxon>Bacteria</taxon>
        <taxon>Bacillati</taxon>
        <taxon>Chloroflexota</taxon>
        <taxon>Chloroflexia</taxon>
        <taxon>Candidatus Chloroheliales</taxon>
        <taxon>Candidatus Chloroheliaceae</taxon>
        <taxon>Candidatus Chlorohelix</taxon>
    </lineage>
</organism>
<evidence type="ECO:0000313" key="4">
    <source>
        <dbReference type="Proteomes" id="UP000521676"/>
    </source>
</evidence>
<dbReference type="Proteomes" id="UP001431572">
    <property type="component" value="Chromosome 2"/>
</dbReference>
<gene>
    <name evidence="2" type="ORF">HXX08_22555</name>
    <name evidence="3" type="ORF">OZ401_004195</name>
</gene>
<keyword evidence="5" id="KW-1185">Reference proteome</keyword>
<dbReference type="InterPro" id="IPR000073">
    <property type="entry name" value="AB_hydrolase_1"/>
</dbReference>
<proteinExistence type="predicted"/>
<dbReference type="Proteomes" id="UP000521676">
    <property type="component" value="Unassembled WGS sequence"/>
</dbReference>
<dbReference type="GO" id="GO:0016787">
    <property type="term" value="F:hydrolase activity"/>
    <property type="evidence" value="ECO:0007669"/>
    <property type="project" value="UniProtKB-KW"/>
</dbReference>
<sequence length="515" mass="57779">MFNKQTNKKLHLFRKQADKKLHNWQKQTNKLIDSLEPEKKFNNAVHQVEKLPGMVGDFVGQLETEKKFNNAVHQVEKLPGMVGDFVGQLETEKKFNNAVHQVEKLPGMVGDFVSQLEPEKKLAEVKEQLTKMVEKQPAISEMKLPNNKLSAKAAKELKNFGAQAVVLNGKYEKPKKEKHFIRNTIGLTALTAAGLNWNNKRLWNNVPILESKLVGQGQNFISRWGQIFYKEAGNVENPPIVLVHGIGAGASSYEWRRNFEALAQDYHVYAYDLLGFGKSEHSPLISYTAELYINLMADFLRIVVKKPAGLVASSLSAGHAIQVAHRHPELVNALVLLEPSGINRAAGISGANVTGSYSYPFLRLPILGQGLFSFVASRFNIRSFMQNQLYYDTSQVKYELVEHYYIAAHQKGAEHAPLAFLAGKLNANFSSAFGKLQQPVVLVWGRESRITPIQEAYKLVQQLPKAELKILDDTRMACNDEKPFQFNQIVSELMSKSSLKNDNHTVLKDISATLG</sequence>
<evidence type="ECO:0000313" key="5">
    <source>
        <dbReference type="Proteomes" id="UP001431572"/>
    </source>
</evidence>